<evidence type="ECO:0000256" key="1">
    <source>
        <dbReference type="SAM" id="MobiDB-lite"/>
    </source>
</evidence>
<name>A0ABP0RAX1_9DINO</name>
<protein>
    <submittedName>
        <fullName evidence="3">Uncharacterized protein</fullName>
    </submittedName>
</protein>
<sequence>MSHAKKCTTTTGLPPRSSSAFGGKEVWHSSGSGLIIVNVENSYAVRNWNKENPHLPIEVGQAILEVNGIRNSKRMLEEFRVTGQADLLIATELTQLSCVCGAITIFIPLASKHGWSFTAAGVLCAMQLR</sequence>
<keyword evidence="4" id="KW-1185">Reference proteome</keyword>
<dbReference type="Proteomes" id="UP001642484">
    <property type="component" value="Unassembled WGS sequence"/>
</dbReference>
<proteinExistence type="predicted"/>
<organism evidence="3 4">
    <name type="scientific">Durusdinium trenchii</name>
    <dbReference type="NCBI Taxonomy" id="1381693"/>
    <lineage>
        <taxon>Eukaryota</taxon>
        <taxon>Sar</taxon>
        <taxon>Alveolata</taxon>
        <taxon>Dinophyceae</taxon>
        <taxon>Suessiales</taxon>
        <taxon>Symbiodiniaceae</taxon>
        <taxon>Durusdinium</taxon>
    </lineage>
</organism>
<accession>A0ABP0RAX1</accession>
<gene>
    <name evidence="2" type="ORF">CCMP2556_LOCUS46326</name>
    <name evidence="3" type="ORF">CCMP2556_LOCUS46355</name>
</gene>
<evidence type="ECO:0000313" key="3">
    <source>
        <dbReference type="EMBL" id="CAK9097725.1"/>
    </source>
</evidence>
<evidence type="ECO:0000313" key="4">
    <source>
        <dbReference type="Proteomes" id="UP001642484"/>
    </source>
</evidence>
<dbReference type="EMBL" id="CAXAMN010025772">
    <property type="protein sequence ID" value="CAK9097725.1"/>
    <property type="molecule type" value="Genomic_DNA"/>
</dbReference>
<reference evidence="3 4" key="1">
    <citation type="submission" date="2024-02" db="EMBL/GenBank/DDBJ databases">
        <authorList>
            <person name="Chen Y."/>
            <person name="Shah S."/>
            <person name="Dougan E. K."/>
            <person name="Thang M."/>
            <person name="Chan C."/>
        </authorList>
    </citation>
    <scope>NUCLEOTIDE SEQUENCE [LARGE SCALE GENOMIC DNA]</scope>
</reference>
<feature type="compositionally biased region" description="Polar residues" evidence="1">
    <location>
        <begin position="7"/>
        <end position="20"/>
    </location>
</feature>
<dbReference type="EMBL" id="CAXAMN010025761">
    <property type="protein sequence ID" value="CAK9097648.1"/>
    <property type="molecule type" value="Genomic_DNA"/>
</dbReference>
<feature type="region of interest" description="Disordered" evidence="1">
    <location>
        <begin position="1"/>
        <end position="22"/>
    </location>
</feature>
<comment type="caution">
    <text evidence="3">The sequence shown here is derived from an EMBL/GenBank/DDBJ whole genome shotgun (WGS) entry which is preliminary data.</text>
</comment>
<evidence type="ECO:0000313" key="2">
    <source>
        <dbReference type="EMBL" id="CAK9097648.1"/>
    </source>
</evidence>